<dbReference type="PANTHER" id="PTHR30085">
    <property type="entry name" value="AMINO ACID ABC TRANSPORTER PERMEASE"/>
    <property type="match status" value="1"/>
</dbReference>
<dbReference type="Gene3D" id="3.40.190.10">
    <property type="entry name" value="Periplasmic binding protein-like II"/>
    <property type="match status" value="2"/>
</dbReference>
<evidence type="ECO:0000256" key="5">
    <source>
        <dbReference type="SAM" id="SignalP"/>
    </source>
</evidence>
<evidence type="ECO:0000313" key="8">
    <source>
        <dbReference type="Proteomes" id="UP000271678"/>
    </source>
</evidence>
<dbReference type="EMBL" id="RJJQ01000016">
    <property type="protein sequence ID" value="RNI20488.1"/>
    <property type="molecule type" value="Genomic_DNA"/>
</dbReference>
<keyword evidence="2" id="KW-0813">Transport</keyword>
<protein>
    <submittedName>
        <fullName evidence="7">Glutamate ABC transporter substrate-binding protein</fullName>
    </submittedName>
</protein>
<proteinExistence type="inferred from homology"/>
<dbReference type="SMART" id="SM00062">
    <property type="entry name" value="PBPb"/>
    <property type="match status" value="1"/>
</dbReference>
<dbReference type="CDD" id="cd13690">
    <property type="entry name" value="PBP2_GluB"/>
    <property type="match status" value="1"/>
</dbReference>
<evidence type="ECO:0000313" key="7">
    <source>
        <dbReference type="EMBL" id="RNI20488.1"/>
    </source>
</evidence>
<keyword evidence="8" id="KW-1185">Reference proteome</keyword>
<dbReference type="GO" id="GO:0005576">
    <property type="term" value="C:extracellular region"/>
    <property type="evidence" value="ECO:0007669"/>
    <property type="project" value="TreeGrafter"/>
</dbReference>
<dbReference type="InterPro" id="IPR051455">
    <property type="entry name" value="Bact_solute-bind_prot3"/>
</dbReference>
<accession>A0A3M9M7G5</accession>
<organism evidence="7 8">
    <name type="scientific">Flexivirga caeni</name>
    <dbReference type="NCBI Taxonomy" id="2294115"/>
    <lineage>
        <taxon>Bacteria</taxon>
        <taxon>Bacillati</taxon>
        <taxon>Actinomycetota</taxon>
        <taxon>Actinomycetes</taxon>
        <taxon>Micrococcales</taxon>
        <taxon>Dermacoccaceae</taxon>
        <taxon>Flexivirga</taxon>
    </lineage>
</organism>
<comment type="caution">
    <text evidence="7">The sequence shown here is derived from an EMBL/GenBank/DDBJ whole genome shotgun (WGS) entry which is preliminary data.</text>
</comment>
<reference evidence="7 8" key="1">
    <citation type="submission" date="2018-11" db="EMBL/GenBank/DDBJ databases">
        <title>Draft genome of Simplicispira Flexivirga sp. BO-16.</title>
        <authorList>
            <person name="Im W.T."/>
        </authorList>
    </citation>
    <scope>NUCLEOTIDE SEQUENCE [LARGE SCALE GENOMIC DNA]</scope>
    <source>
        <strain evidence="7 8">BO-16</strain>
    </source>
</reference>
<comment type="similarity">
    <text evidence="1">Belongs to the bacterial solute-binding protein 3 family.</text>
</comment>
<dbReference type="PANTHER" id="PTHR30085:SF6">
    <property type="entry name" value="ABC TRANSPORTER GLUTAMINE-BINDING PROTEIN GLNH"/>
    <property type="match status" value="1"/>
</dbReference>
<dbReference type="InterPro" id="IPR001638">
    <property type="entry name" value="Solute-binding_3/MltF_N"/>
</dbReference>
<dbReference type="Pfam" id="PF00497">
    <property type="entry name" value="SBP_bac_3"/>
    <property type="match status" value="1"/>
</dbReference>
<evidence type="ECO:0000259" key="6">
    <source>
        <dbReference type="SMART" id="SM00062"/>
    </source>
</evidence>
<feature type="region of interest" description="Disordered" evidence="4">
    <location>
        <begin position="265"/>
        <end position="284"/>
    </location>
</feature>
<dbReference type="GO" id="GO:0006865">
    <property type="term" value="P:amino acid transport"/>
    <property type="evidence" value="ECO:0007669"/>
    <property type="project" value="TreeGrafter"/>
</dbReference>
<keyword evidence="3 5" id="KW-0732">Signal</keyword>
<evidence type="ECO:0000256" key="3">
    <source>
        <dbReference type="ARBA" id="ARBA00022729"/>
    </source>
</evidence>
<dbReference type="AlphaFoldDB" id="A0A3M9M7G5"/>
<feature type="signal peptide" evidence="5">
    <location>
        <begin position="1"/>
        <end position="25"/>
    </location>
</feature>
<dbReference type="Proteomes" id="UP000271678">
    <property type="component" value="Unassembled WGS sequence"/>
</dbReference>
<dbReference type="RefSeq" id="WP_123272245.1">
    <property type="nucleotide sequence ID" value="NZ_RJJQ01000016.1"/>
</dbReference>
<feature type="domain" description="Solute-binding protein family 3/N-terminal" evidence="6">
    <location>
        <begin position="47"/>
        <end position="267"/>
    </location>
</feature>
<dbReference type="OrthoDB" id="9807888at2"/>
<dbReference type="SUPFAM" id="SSF53850">
    <property type="entry name" value="Periplasmic binding protein-like II"/>
    <property type="match status" value="1"/>
</dbReference>
<evidence type="ECO:0000256" key="1">
    <source>
        <dbReference type="ARBA" id="ARBA00010333"/>
    </source>
</evidence>
<dbReference type="GO" id="GO:0030288">
    <property type="term" value="C:outer membrane-bounded periplasmic space"/>
    <property type="evidence" value="ECO:0007669"/>
    <property type="project" value="TreeGrafter"/>
</dbReference>
<gene>
    <name evidence="7" type="ORF">EFY87_14770</name>
</gene>
<feature type="chain" id="PRO_5038917371" evidence="5">
    <location>
        <begin position="26"/>
        <end position="284"/>
    </location>
</feature>
<evidence type="ECO:0000256" key="2">
    <source>
        <dbReference type="ARBA" id="ARBA00022448"/>
    </source>
</evidence>
<name>A0A3M9M7G5_9MICO</name>
<evidence type="ECO:0000256" key="4">
    <source>
        <dbReference type="SAM" id="MobiDB-lite"/>
    </source>
</evidence>
<dbReference type="PROSITE" id="PS51257">
    <property type="entry name" value="PROKAR_LIPOPROTEIN"/>
    <property type="match status" value="1"/>
</dbReference>
<sequence>MKFRATYAGAAAAALSLGLGLTACGGSSGSGGSSKEAVCKLPDKGPTVKVGVKFDQPGLGLKDGDKYTGFDVDIARCVAGELGYSKVDFVQSPSPQREKMLQAGTVKMIVATYSITDKRLKEVGFAGPYFVAGQSLLVSKDSKIDSVKGLAGKKVCSVTGSTSVDNLKKEQPNLVPQKYDTYSACAEALASGSIDAMTTDDTILAGYANQSQYKDKFKLVGGTFSEENYGIGLKKGAADCQKVADAIKKTVDNGNWQKALDNNLGSDYKYNSESNPPKTPTCQA</sequence>